<dbReference type="InterPro" id="IPR015797">
    <property type="entry name" value="NUDIX_hydrolase-like_dom_sf"/>
</dbReference>
<dbReference type="Pfam" id="PF00293">
    <property type="entry name" value="NUDIX"/>
    <property type="match status" value="1"/>
</dbReference>
<organism evidence="2 3">
    <name type="scientific">Pycnococcus provasolii</name>
    <dbReference type="NCBI Taxonomy" id="41880"/>
    <lineage>
        <taxon>Eukaryota</taxon>
        <taxon>Viridiplantae</taxon>
        <taxon>Chlorophyta</taxon>
        <taxon>Pseudoscourfieldiophyceae</taxon>
        <taxon>Pseudoscourfieldiales</taxon>
        <taxon>Pycnococcaceae</taxon>
        <taxon>Pycnococcus</taxon>
    </lineage>
</organism>
<evidence type="ECO:0000259" key="1">
    <source>
        <dbReference type="PROSITE" id="PS51462"/>
    </source>
</evidence>
<dbReference type="AlphaFoldDB" id="A0A830HHD4"/>
<feature type="domain" description="Nudix hydrolase" evidence="1">
    <location>
        <begin position="17"/>
        <end position="177"/>
    </location>
</feature>
<gene>
    <name evidence="2" type="ORF">PPROV_000500200</name>
</gene>
<reference evidence="2" key="1">
    <citation type="submission" date="2020-10" db="EMBL/GenBank/DDBJ databases">
        <title>Unveiling of a novel bifunctional photoreceptor, Dualchrome1, isolated from a cosmopolitan green alga.</title>
        <authorList>
            <person name="Suzuki S."/>
            <person name="Kawachi M."/>
        </authorList>
    </citation>
    <scope>NUCLEOTIDE SEQUENCE</scope>
    <source>
        <strain evidence="2">NIES 2893</strain>
    </source>
</reference>
<evidence type="ECO:0000313" key="2">
    <source>
        <dbReference type="EMBL" id="GHP06255.1"/>
    </source>
</evidence>
<dbReference type="OrthoDB" id="276276at2759"/>
<proteinExistence type="predicted"/>
<dbReference type="SUPFAM" id="SSF55811">
    <property type="entry name" value="Nudix"/>
    <property type="match status" value="1"/>
</dbReference>
<dbReference type="Gene3D" id="3.90.79.10">
    <property type="entry name" value="Nucleoside Triphosphate Pyrophosphohydrolase"/>
    <property type="match status" value="1"/>
</dbReference>
<comment type="caution">
    <text evidence="2">The sequence shown here is derived from an EMBL/GenBank/DDBJ whole genome shotgun (WGS) entry which is preliminary data.</text>
</comment>
<dbReference type="EMBL" id="BNJQ01000012">
    <property type="protein sequence ID" value="GHP06255.1"/>
    <property type="molecule type" value="Genomic_DNA"/>
</dbReference>
<name>A0A830HHD4_9CHLO</name>
<dbReference type="Proteomes" id="UP000660262">
    <property type="component" value="Unassembled WGS sequence"/>
</dbReference>
<evidence type="ECO:0000313" key="3">
    <source>
        <dbReference type="Proteomes" id="UP000660262"/>
    </source>
</evidence>
<sequence>MALNEPMAESLSHSDSSKKRGAGLLLVSFSLQGLHPRILLLLRSATSGHPFTWGLPGGNLDEADDAGDHGRSSSSSLSVSFAAALRETKEEIGAVPPSAATELANGTALARGGMVTHRGKRLQKKYVVFAVKCDDEETSKWTPTLNDEHTAFGWFDAADVAQAANNGTEIQGRRLHPVVTALFVQHKPLDLLRVEVEQRETVAV</sequence>
<protein>
    <recommendedName>
        <fullName evidence="1">Nudix hydrolase domain-containing protein</fullName>
    </recommendedName>
</protein>
<accession>A0A830HHD4</accession>
<dbReference type="PROSITE" id="PS51462">
    <property type="entry name" value="NUDIX"/>
    <property type="match status" value="1"/>
</dbReference>
<dbReference type="InterPro" id="IPR000086">
    <property type="entry name" value="NUDIX_hydrolase_dom"/>
</dbReference>
<keyword evidence="3" id="KW-1185">Reference proteome</keyword>